<proteinExistence type="predicted"/>
<feature type="domain" description="Calcineurin-like phosphoesterase" evidence="1">
    <location>
        <begin position="11"/>
        <end position="219"/>
    </location>
</feature>
<organism evidence="2 3">
    <name type="scientific">Neurospora intermedia</name>
    <dbReference type="NCBI Taxonomy" id="5142"/>
    <lineage>
        <taxon>Eukaryota</taxon>
        <taxon>Fungi</taxon>
        <taxon>Dikarya</taxon>
        <taxon>Ascomycota</taxon>
        <taxon>Pezizomycotina</taxon>
        <taxon>Sordariomycetes</taxon>
        <taxon>Sordariomycetidae</taxon>
        <taxon>Sordariales</taxon>
        <taxon>Sordariaceae</taxon>
        <taxon>Neurospora</taxon>
    </lineage>
</organism>
<gene>
    <name evidence="2" type="ORF">QR685DRAFT_601106</name>
</gene>
<comment type="caution">
    <text evidence="2">The sequence shown here is derived from an EMBL/GenBank/DDBJ whole genome shotgun (WGS) entry which is preliminary data.</text>
</comment>
<protein>
    <submittedName>
        <fullName evidence="2">Metallo-dependent phosphatase</fullName>
    </submittedName>
</protein>
<keyword evidence="3" id="KW-1185">Reference proteome</keyword>
<dbReference type="PANTHER" id="PTHR12905">
    <property type="entry name" value="METALLOPHOSPHOESTERASE"/>
    <property type="match status" value="1"/>
</dbReference>
<dbReference type="InterPro" id="IPR051693">
    <property type="entry name" value="UPF0046_metallophosphoest"/>
</dbReference>
<dbReference type="SUPFAM" id="SSF56300">
    <property type="entry name" value="Metallo-dependent phosphatases"/>
    <property type="match status" value="1"/>
</dbReference>
<accession>A0ABR3CYD9</accession>
<evidence type="ECO:0000313" key="2">
    <source>
        <dbReference type="EMBL" id="KAL0465446.1"/>
    </source>
</evidence>
<dbReference type="Proteomes" id="UP001451303">
    <property type="component" value="Unassembled WGS sequence"/>
</dbReference>
<evidence type="ECO:0000313" key="3">
    <source>
        <dbReference type="Proteomes" id="UP001451303"/>
    </source>
</evidence>
<evidence type="ECO:0000259" key="1">
    <source>
        <dbReference type="Pfam" id="PF00149"/>
    </source>
</evidence>
<reference evidence="2 3" key="1">
    <citation type="submission" date="2023-09" db="EMBL/GenBank/DDBJ databases">
        <title>Multi-omics analysis of a traditional fermented food reveals byproduct-associated fungal strains for waste-to-food upcycling.</title>
        <authorList>
            <consortium name="Lawrence Berkeley National Laboratory"/>
            <person name="Rekdal V.M."/>
            <person name="Villalobos-Escobedo J.M."/>
            <person name="Rodriguez-Valeron N."/>
            <person name="Garcia M.O."/>
            <person name="Vasquez D.P."/>
            <person name="Damayanti I."/>
            <person name="Sorensen P.M."/>
            <person name="Baidoo E.E."/>
            <person name="De Carvalho A.C."/>
            <person name="Riley R."/>
            <person name="Lipzen A."/>
            <person name="He G."/>
            <person name="Yan M."/>
            <person name="Haridas S."/>
            <person name="Daum C."/>
            <person name="Yoshinaga Y."/>
            <person name="Ng V."/>
            <person name="Grigoriev I.V."/>
            <person name="Munk R."/>
            <person name="Nuraida L."/>
            <person name="Wijaya C.H."/>
            <person name="Morales P.-C."/>
            <person name="Keasling J.D."/>
        </authorList>
    </citation>
    <scope>NUCLEOTIDE SEQUENCE [LARGE SCALE GENOMIC DNA]</scope>
    <source>
        <strain evidence="2 3">FGSC 2613</strain>
    </source>
</reference>
<dbReference type="EMBL" id="JAVLET010000016">
    <property type="protein sequence ID" value="KAL0465446.1"/>
    <property type="molecule type" value="Genomic_DNA"/>
</dbReference>
<dbReference type="InterPro" id="IPR004843">
    <property type="entry name" value="Calcineurin-like_PHP"/>
</dbReference>
<name>A0ABR3CYD9_NEUIN</name>
<dbReference type="Pfam" id="PF00149">
    <property type="entry name" value="Metallophos"/>
    <property type="match status" value="1"/>
</dbReference>
<dbReference type="InterPro" id="IPR029052">
    <property type="entry name" value="Metallo-depent_PP-like"/>
</dbReference>
<dbReference type="Gene3D" id="3.60.21.10">
    <property type="match status" value="1"/>
</dbReference>
<dbReference type="CDD" id="cd07379">
    <property type="entry name" value="MPP_239FB"/>
    <property type="match status" value="1"/>
</dbReference>
<sequence>MGFTKTTKTSFLILSDTHGKDHIMPKVPVDVAIHCGDLTDESKLDEFRSSLELLKSIDAPLKLVIAGNHDFSLDQTAFENLTAEATSKCHVEPELIKKEYGDFGQVRELCSNSEDESITFLDEGIHSFRLQNGAALTVYASPFTPSRDAHQGFQFKHNDEHDFSISPSDNKRVDIAITHGPPKGVLDRTSSNQRGGCDQLFAAISKARPRLHCFGHIHEGWGAKLVTWRGKEPTTTTPSHFTEIDNGASILIDSLADYKSRKFDSEQDAKDRKKRKERLFKDGFRSTSHCKDDKHPLVAGQQTLFVNAALEMGPEDEDPDAREQVPWIVELELPNAYHSRNNRGGGWQLRRSWLWLFCLTPGSGVGEPAWYPLLVSLI</sequence>
<dbReference type="PANTHER" id="PTHR12905:SF0">
    <property type="entry name" value="CALCINEURIN-LIKE PHOSPHOESTERASE DOMAIN-CONTAINING PROTEIN"/>
    <property type="match status" value="1"/>
</dbReference>